<evidence type="ECO:0000259" key="2">
    <source>
        <dbReference type="Pfam" id="PF01609"/>
    </source>
</evidence>
<dbReference type="Proteomes" id="UP000634522">
    <property type="component" value="Unassembled WGS sequence"/>
</dbReference>
<evidence type="ECO:0000256" key="1">
    <source>
        <dbReference type="SAM" id="MobiDB-lite"/>
    </source>
</evidence>
<accession>A0ABX1NGM4</accession>
<dbReference type="InterPro" id="IPR002559">
    <property type="entry name" value="Transposase_11"/>
</dbReference>
<evidence type="ECO:0000313" key="4">
    <source>
        <dbReference type="Proteomes" id="UP000634522"/>
    </source>
</evidence>
<reference evidence="3 4" key="1">
    <citation type="submission" date="2019-12" db="EMBL/GenBank/DDBJ databases">
        <title>Comparative genomics gives insights into the taxonomy of the Azoarcus-Aromatoleum group and reveals separate origins of nif in the plant-associated Azoarcus and non-plant-associated Aromatoleum sub-groups.</title>
        <authorList>
            <person name="Lafos M."/>
            <person name="Maluk M."/>
            <person name="Batista M."/>
            <person name="Junghare M."/>
            <person name="Carmona M."/>
            <person name="Faoro H."/>
            <person name="Cruz L.M."/>
            <person name="Battistoni F."/>
            <person name="De Souza E."/>
            <person name="Pedrosa F."/>
            <person name="Chen W.-M."/>
            <person name="Poole P.S."/>
            <person name="Dixon R.A."/>
            <person name="James E.K."/>
        </authorList>
    </citation>
    <scope>NUCLEOTIDE SEQUENCE [LARGE SCALE GENOMIC DNA]</scope>
    <source>
        <strain evidence="3 4">T</strain>
    </source>
</reference>
<gene>
    <name evidence="3" type="ORF">GPA27_13795</name>
</gene>
<name>A0ABX1NGM4_9RHOO</name>
<dbReference type="EMBL" id="WTVS01000027">
    <property type="protein sequence ID" value="NMF98458.1"/>
    <property type="molecule type" value="Genomic_DNA"/>
</dbReference>
<keyword evidence="4" id="KW-1185">Reference proteome</keyword>
<protein>
    <submittedName>
        <fullName evidence="3">Transposase</fullName>
    </submittedName>
</protein>
<feature type="domain" description="Transposase IS4-like" evidence="2">
    <location>
        <begin position="25"/>
        <end position="124"/>
    </location>
</feature>
<feature type="region of interest" description="Disordered" evidence="1">
    <location>
        <begin position="1"/>
        <end position="21"/>
    </location>
</feature>
<proteinExistence type="predicted"/>
<sequence>MHWRRGSRCPAEIDDEGPHLRRCAGQSDSPIRLLLTASQVADVTQGAAFVDAIPTDAVIAVKGYNSDALVAAIESTGTEAIIPPHSNRNTQRNVDWLRYKARNLVAPLFNRLKQFRRLEPRNDKLANRFHAFLHLACAYRRLRKPLRREQHGSFLSVVKTCFVHVYSHRHSVI</sequence>
<evidence type="ECO:0000313" key="3">
    <source>
        <dbReference type="EMBL" id="NMF98458.1"/>
    </source>
</evidence>
<comment type="caution">
    <text evidence="3">The sequence shown here is derived from an EMBL/GenBank/DDBJ whole genome shotgun (WGS) entry which is preliminary data.</text>
</comment>
<organism evidence="3 4">
    <name type="scientific">Aromatoleum toluolicum</name>
    <dbReference type="NCBI Taxonomy" id="90060"/>
    <lineage>
        <taxon>Bacteria</taxon>
        <taxon>Pseudomonadati</taxon>
        <taxon>Pseudomonadota</taxon>
        <taxon>Betaproteobacteria</taxon>
        <taxon>Rhodocyclales</taxon>
        <taxon>Rhodocyclaceae</taxon>
        <taxon>Aromatoleum</taxon>
    </lineage>
</organism>
<dbReference type="Pfam" id="PF01609">
    <property type="entry name" value="DDE_Tnp_1"/>
    <property type="match status" value="1"/>
</dbReference>